<comment type="caution">
    <text evidence="1">The sequence shown here is derived from an EMBL/GenBank/DDBJ whole genome shotgun (WGS) entry which is preliminary data.</text>
</comment>
<gene>
    <name evidence="1" type="ORF">GGQ86_005448</name>
</gene>
<dbReference type="GeneID" id="95766162"/>
<protein>
    <submittedName>
        <fullName evidence="1">Uncharacterized protein</fullName>
    </submittedName>
</protein>
<dbReference type="RefSeq" id="WP_281810195.1">
    <property type="nucleotide sequence ID" value="NZ_BSDO01000027.1"/>
</dbReference>
<keyword evidence="2" id="KW-1185">Reference proteome</keyword>
<dbReference type="Proteomes" id="UP001245370">
    <property type="component" value="Unassembled WGS sequence"/>
</dbReference>
<sequence length="281" mass="30519">MFDQMRGLITSAVPQAAAAAEPARLDAWIERSLARWPALRDGIPANDPARCPHGYHWFAYELGGDLSNLQGAAFAETIRQAVVRHSGWPPFWYPTRRGIVPYAFDGVVECWLGGDTEQGPGSHDAAHSDFWRISPDGLAFLLRGYQEDGLEGRSGQAPPPPGTLFDITLPIWRTGEVLMHARSLAAALVEGPATVNFKAHFAGLAGRELTSMSGRQLPFEGHVARQDAISLATVIEAGGIDANLPEILHPLLEPLYALFDFFQLPAALVANQTAAMRGTRF</sequence>
<accession>A0ABU1KQR4</accession>
<organism evidence="1 2">
    <name type="scientific">Xanthobacter flavus</name>
    <dbReference type="NCBI Taxonomy" id="281"/>
    <lineage>
        <taxon>Bacteria</taxon>
        <taxon>Pseudomonadati</taxon>
        <taxon>Pseudomonadota</taxon>
        <taxon>Alphaproteobacteria</taxon>
        <taxon>Hyphomicrobiales</taxon>
        <taxon>Xanthobacteraceae</taxon>
        <taxon>Xanthobacter</taxon>
    </lineage>
</organism>
<dbReference type="EMBL" id="JAVDPY010000023">
    <property type="protein sequence ID" value="MDR6336944.1"/>
    <property type="molecule type" value="Genomic_DNA"/>
</dbReference>
<proteinExistence type="predicted"/>
<evidence type="ECO:0000313" key="2">
    <source>
        <dbReference type="Proteomes" id="UP001245370"/>
    </source>
</evidence>
<reference evidence="1 2" key="1">
    <citation type="submission" date="2023-07" db="EMBL/GenBank/DDBJ databases">
        <title>Genomic Encyclopedia of Type Strains, Phase IV (KMG-IV): sequencing the most valuable type-strain genomes for metagenomic binning, comparative biology and taxonomic classification.</title>
        <authorList>
            <person name="Goeker M."/>
        </authorList>
    </citation>
    <scope>NUCLEOTIDE SEQUENCE [LARGE SCALE GENOMIC DNA]</scope>
    <source>
        <strain evidence="1 2">DSM 338</strain>
    </source>
</reference>
<name>A0ABU1KQR4_XANFL</name>
<evidence type="ECO:0000313" key="1">
    <source>
        <dbReference type="EMBL" id="MDR6336944.1"/>
    </source>
</evidence>